<proteinExistence type="predicted"/>
<evidence type="ECO:0000313" key="1">
    <source>
        <dbReference type="EMBL" id="NHN85858.1"/>
    </source>
</evidence>
<dbReference type="RefSeq" id="WP_173584249.1">
    <property type="nucleotide sequence ID" value="NZ_WOTB01000021.1"/>
</dbReference>
<reference evidence="1 2" key="1">
    <citation type="journal article" date="2020" name="Int. J. Syst. Evol. Microbiol.">
        <title>Novel acetic acid bacteria from cider fermentations: Acetobacter conturbans sp. nov. and Acetobacter fallax sp. nov.</title>
        <authorList>
            <person name="Sombolestani A.S."/>
            <person name="Cleenwerck I."/>
            <person name="Cnockaert M."/>
            <person name="Borremans W."/>
            <person name="Wieme A.D."/>
            <person name="De Vuyst L."/>
            <person name="Vandamme P."/>
        </authorList>
    </citation>
    <scope>NUCLEOTIDE SEQUENCE [LARGE SCALE GENOMIC DNA]</scope>
    <source>
        <strain evidence="1 2">LMG 30640</strain>
    </source>
</reference>
<accession>A0ABX0JST7</accession>
<name>A0ABX0JST7_9PROT</name>
<keyword evidence="2" id="KW-1185">Reference proteome</keyword>
<dbReference type="Proteomes" id="UP000635278">
    <property type="component" value="Unassembled WGS sequence"/>
</dbReference>
<dbReference type="EMBL" id="WOTB01000021">
    <property type="protein sequence ID" value="NHN85858.1"/>
    <property type="molecule type" value="Genomic_DNA"/>
</dbReference>
<organism evidence="1 2">
    <name type="scientific">Acetobacter musti</name>
    <dbReference type="NCBI Taxonomy" id="864732"/>
    <lineage>
        <taxon>Bacteria</taxon>
        <taxon>Pseudomonadati</taxon>
        <taxon>Pseudomonadota</taxon>
        <taxon>Alphaproteobacteria</taxon>
        <taxon>Acetobacterales</taxon>
        <taxon>Acetobacteraceae</taxon>
        <taxon>Acetobacter</taxon>
    </lineage>
</organism>
<protein>
    <submittedName>
        <fullName evidence="1">Uncharacterized protein</fullName>
    </submittedName>
</protein>
<comment type="caution">
    <text evidence="1">The sequence shown here is derived from an EMBL/GenBank/DDBJ whole genome shotgun (WGS) entry which is preliminary data.</text>
</comment>
<gene>
    <name evidence="1" type="ORF">GOB93_14580</name>
</gene>
<evidence type="ECO:0000313" key="2">
    <source>
        <dbReference type="Proteomes" id="UP000635278"/>
    </source>
</evidence>
<sequence length="203" mass="22239">MFVIESWPDTGKTGPRVVASADTRIVADVLTPFPDIVVWSRKVPETWPDLISQETQPSEPLTLSGPTEQLRTWLRDKDPFPKTLSFLRDDIEQTLSLTAALGAARTLRLTCHPVTTPFTPTLSAGSSPGSSLCAFCLYGKGTLTLFHEDGNQRSKALNPDPHALTFCRSALHTVPQPEFRTLNGSRCFALAIEAFTSETSSSY</sequence>